<accession>A0A835I4R2</accession>
<evidence type="ECO:0000313" key="1">
    <source>
        <dbReference type="EMBL" id="KAF9612560.1"/>
    </source>
</evidence>
<evidence type="ECO:0000313" key="2">
    <source>
        <dbReference type="Proteomes" id="UP000631114"/>
    </source>
</evidence>
<dbReference type="OrthoDB" id="3176171at2759"/>
<evidence type="ECO:0008006" key="3">
    <source>
        <dbReference type="Google" id="ProtNLM"/>
    </source>
</evidence>
<keyword evidence="2" id="KW-1185">Reference proteome</keyword>
<organism evidence="1 2">
    <name type="scientific">Coptis chinensis</name>
    <dbReference type="NCBI Taxonomy" id="261450"/>
    <lineage>
        <taxon>Eukaryota</taxon>
        <taxon>Viridiplantae</taxon>
        <taxon>Streptophyta</taxon>
        <taxon>Embryophyta</taxon>
        <taxon>Tracheophyta</taxon>
        <taxon>Spermatophyta</taxon>
        <taxon>Magnoliopsida</taxon>
        <taxon>Ranunculales</taxon>
        <taxon>Ranunculaceae</taxon>
        <taxon>Coptidoideae</taxon>
        <taxon>Coptis</taxon>
    </lineage>
</organism>
<sequence length="131" mass="14629">MGEVDPAFIQEYEHRPKLNVTEAGPPLNNSELSNDQQLIGSLRALLETFEILVYVMKSLNLCSVFELCTIEERVESDTTTRGNSKTLLIVNVCPNVSNLSETLSALKFAGRAQNSELSLGNRDTIKKWRDV</sequence>
<gene>
    <name evidence="1" type="ORF">IFM89_002156</name>
</gene>
<dbReference type="AlphaFoldDB" id="A0A835I4R2"/>
<dbReference type="InterPro" id="IPR027417">
    <property type="entry name" value="P-loop_NTPase"/>
</dbReference>
<dbReference type="SUPFAM" id="SSF52540">
    <property type="entry name" value="P-loop containing nucleoside triphosphate hydrolases"/>
    <property type="match status" value="1"/>
</dbReference>
<dbReference type="EMBL" id="JADFTS010000003">
    <property type="protein sequence ID" value="KAF9612560.1"/>
    <property type="molecule type" value="Genomic_DNA"/>
</dbReference>
<name>A0A835I4R2_9MAGN</name>
<feature type="non-terminal residue" evidence="1">
    <location>
        <position position="131"/>
    </location>
</feature>
<protein>
    <recommendedName>
        <fullName evidence="3">Kinesin motor domain-containing protein</fullName>
    </recommendedName>
</protein>
<dbReference type="Proteomes" id="UP000631114">
    <property type="component" value="Unassembled WGS sequence"/>
</dbReference>
<comment type="caution">
    <text evidence="1">The sequence shown here is derived from an EMBL/GenBank/DDBJ whole genome shotgun (WGS) entry which is preliminary data.</text>
</comment>
<proteinExistence type="predicted"/>
<dbReference type="Gene3D" id="1.20.58.1980">
    <property type="match status" value="1"/>
</dbReference>
<reference evidence="1 2" key="1">
    <citation type="submission" date="2020-10" db="EMBL/GenBank/DDBJ databases">
        <title>The Coptis chinensis genome and diversification of protoberbering-type alkaloids.</title>
        <authorList>
            <person name="Wang B."/>
            <person name="Shu S."/>
            <person name="Song C."/>
            <person name="Liu Y."/>
        </authorList>
    </citation>
    <scope>NUCLEOTIDE SEQUENCE [LARGE SCALE GENOMIC DNA]</scope>
    <source>
        <strain evidence="1">HL-2020</strain>
        <tissue evidence="1">Leaf</tissue>
    </source>
</reference>